<keyword evidence="4" id="KW-0998">Cell outer membrane</keyword>
<comment type="similarity">
    <text evidence="5">Belongs to the Omp25/RopB family.</text>
</comment>
<dbReference type="Proteomes" id="UP000601789">
    <property type="component" value="Unassembled WGS sequence"/>
</dbReference>
<keyword evidence="3" id="KW-0472">Membrane</keyword>
<dbReference type="InterPro" id="IPR051692">
    <property type="entry name" value="OMP-like"/>
</dbReference>
<dbReference type="InterPro" id="IPR011250">
    <property type="entry name" value="OMP/PagP_B-barrel"/>
</dbReference>
<proteinExistence type="inferred from homology"/>
<reference evidence="8 9" key="1">
    <citation type="submission" date="2020-10" db="EMBL/GenBank/DDBJ databases">
        <title>Aquamicrobium zhengzhouensis sp. nov., a exopolysaccharide producing bacterium isolated from farmland soil.</title>
        <authorList>
            <person name="Wang X."/>
        </authorList>
    </citation>
    <scope>NUCLEOTIDE SEQUENCE [LARGE SCALE GENOMIC DNA]</scope>
    <source>
        <strain evidence="9">cd-1</strain>
    </source>
</reference>
<keyword evidence="9" id="KW-1185">Reference proteome</keyword>
<dbReference type="SUPFAM" id="SSF56925">
    <property type="entry name" value="OMPA-like"/>
    <property type="match status" value="1"/>
</dbReference>
<feature type="signal peptide" evidence="6">
    <location>
        <begin position="1"/>
        <end position="20"/>
    </location>
</feature>
<organism evidence="8 9">
    <name type="scientific">Aquamicrobium zhengzhouense</name>
    <dbReference type="NCBI Taxonomy" id="2781738"/>
    <lineage>
        <taxon>Bacteria</taxon>
        <taxon>Pseudomonadati</taxon>
        <taxon>Pseudomonadota</taxon>
        <taxon>Alphaproteobacteria</taxon>
        <taxon>Hyphomicrobiales</taxon>
        <taxon>Phyllobacteriaceae</taxon>
        <taxon>Aquamicrobium</taxon>
    </lineage>
</organism>
<evidence type="ECO:0000259" key="7">
    <source>
        <dbReference type="Pfam" id="PF13505"/>
    </source>
</evidence>
<dbReference type="PANTHER" id="PTHR34001">
    <property type="entry name" value="BLL7405 PROTEIN"/>
    <property type="match status" value="1"/>
</dbReference>
<sequence length="212" mass="22774">MKKLALTASILAAASTSAFAADVAYEEPAPYTPPVATVYDWTGVYVGIQGGYVWTTLTDPLDVDEDFDGGTLGALVGANWQNGNIVFGVEGDINYTWNENDYLFGNTAVEVGTDWSGSLRARLGYAMDRTLLYATGGLALANGYVNVVGVGEESETLTGWTIGAGIEHAFTDTWTARLEYRYSDYGSDDFGLGVGDFDVSDHTVRVGMSYKF</sequence>
<dbReference type="InterPro" id="IPR027385">
    <property type="entry name" value="Beta-barrel_OMP"/>
</dbReference>
<dbReference type="RefSeq" id="WP_198474686.1">
    <property type="nucleotide sequence ID" value="NZ_JADGMQ010000002.1"/>
</dbReference>
<evidence type="ECO:0000313" key="9">
    <source>
        <dbReference type="Proteomes" id="UP000601789"/>
    </source>
</evidence>
<evidence type="ECO:0000256" key="3">
    <source>
        <dbReference type="ARBA" id="ARBA00023136"/>
    </source>
</evidence>
<evidence type="ECO:0000256" key="5">
    <source>
        <dbReference type="ARBA" id="ARBA00038306"/>
    </source>
</evidence>
<dbReference type="Gene3D" id="2.40.160.20">
    <property type="match status" value="1"/>
</dbReference>
<feature type="domain" description="Outer membrane protein beta-barrel" evidence="7">
    <location>
        <begin position="20"/>
        <end position="212"/>
    </location>
</feature>
<evidence type="ECO:0000313" key="8">
    <source>
        <dbReference type="EMBL" id="MBI1619887.1"/>
    </source>
</evidence>
<protein>
    <submittedName>
        <fullName evidence="8">Porin family protein</fullName>
    </submittedName>
</protein>
<name>A0ABS0S9D8_9HYPH</name>
<dbReference type="PANTHER" id="PTHR34001:SF3">
    <property type="entry name" value="BLL7405 PROTEIN"/>
    <property type="match status" value="1"/>
</dbReference>
<evidence type="ECO:0000256" key="2">
    <source>
        <dbReference type="ARBA" id="ARBA00022729"/>
    </source>
</evidence>
<accession>A0ABS0S9D8</accession>
<dbReference type="Pfam" id="PF13505">
    <property type="entry name" value="OMP_b-brl"/>
    <property type="match status" value="1"/>
</dbReference>
<evidence type="ECO:0000256" key="1">
    <source>
        <dbReference type="ARBA" id="ARBA00004442"/>
    </source>
</evidence>
<feature type="chain" id="PRO_5046542472" evidence="6">
    <location>
        <begin position="21"/>
        <end position="212"/>
    </location>
</feature>
<evidence type="ECO:0000256" key="4">
    <source>
        <dbReference type="ARBA" id="ARBA00023237"/>
    </source>
</evidence>
<comment type="caution">
    <text evidence="8">The sequence shown here is derived from an EMBL/GenBank/DDBJ whole genome shotgun (WGS) entry which is preliminary data.</text>
</comment>
<gene>
    <name evidence="8" type="ORF">IOD40_04310</name>
</gene>
<comment type="subcellular location">
    <subcellularLocation>
        <location evidence="1">Cell outer membrane</location>
    </subcellularLocation>
</comment>
<keyword evidence="2 6" id="KW-0732">Signal</keyword>
<dbReference type="EMBL" id="JADGMQ010000002">
    <property type="protein sequence ID" value="MBI1619887.1"/>
    <property type="molecule type" value="Genomic_DNA"/>
</dbReference>
<evidence type="ECO:0000256" key="6">
    <source>
        <dbReference type="SAM" id="SignalP"/>
    </source>
</evidence>